<dbReference type="Proteomes" id="UP000076722">
    <property type="component" value="Unassembled WGS sequence"/>
</dbReference>
<dbReference type="SUPFAM" id="SSF144232">
    <property type="entry name" value="HIT/MYND zinc finger-like"/>
    <property type="match status" value="1"/>
</dbReference>
<evidence type="ECO:0000256" key="4">
    <source>
        <dbReference type="PROSITE-ProRule" id="PRU00134"/>
    </source>
</evidence>
<organism evidence="6 7">
    <name type="scientific">Sistotremastrum niveocremeum HHB9708</name>
    <dbReference type="NCBI Taxonomy" id="1314777"/>
    <lineage>
        <taxon>Eukaryota</taxon>
        <taxon>Fungi</taxon>
        <taxon>Dikarya</taxon>
        <taxon>Basidiomycota</taxon>
        <taxon>Agaricomycotina</taxon>
        <taxon>Agaricomycetes</taxon>
        <taxon>Sistotremastrales</taxon>
        <taxon>Sistotremastraceae</taxon>
        <taxon>Sertulicium</taxon>
        <taxon>Sertulicium niveocremeum</taxon>
    </lineage>
</organism>
<dbReference type="PROSITE" id="PS01360">
    <property type="entry name" value="ZF_MYND_1"/>
    <property type="match status" value="1"/>
</dbReference>
<keyword evidence="7" id="KW-1185">Reference proteome</keyword>
<feature type="domain" description="MYND-type" evidence="5">
    <location>
        <begin position="5"/>
        <end position="41"/>
    </location>
</feature>
<name>A0A164W9J7_9AGAM</name>
<keyword evidence="2 4" id="KW-0863">Zinc-finger</keyword>
<protein>
    <recommendedName>
        <fullName evidence="5">MYND-type domain-containing protein</fullName>
    </recommendedName>
</protein>
<reference evidence="6 7" key="1">
    <citation type="journal article" date="2016" name="Mol. Biol. Evol.">
        <title>Comparative Genomics of Early-Diverging Mushroom-Forming Fungi Provides Insights into the Origins of Lignocellulose Decay Capabilities.</title>
        <authorList>
            <person name="Nagy L.G."/>
            <person name="Riley R."/>
            <person name="Tritt A."/>
            <person name="Adam C."/>
            <person name="Daum C."/>
            <person name="Floudas D."/>
            <person name="Sun H."/>
            <person name="Yadav J.S."/>
            <person name="Pangilinan J."/>
            <person name="Larsson K.H."/>
            <person name="Matsuura K."/>
            <person name="Barry K."/>
            <person name="Labutti K."/>
            <person name="Kuo R."/>
            <person name="Ohm R.A."/>
            <person name="Bhattacharya S.S."/>
            <person name="Shirouzu T."/>
            <person name="Yoshinaga Y."/>
            <person name="Martin F.M."/>
            <person name="Grigoriev I.V."/>
            <person name="Hibbett D.S."/>
        </authorList>
    </citation>
    <scope>NUCLEOTIDE SEQUENCE [LARGE SCALE GENOMIC DNA]</scope>
    <source>
        <strain evidence="6 7">HHB9708</strain>
    </source>
</reference>
<dbReference type="Gene3D" id="6.10.140.2220">
    <property type="match status" value="1"/>
</dbReference>
<proteinExistence type="predicted"/>
<gene>
    <name evidence="6" type="ORF">SISNIDRAFT_484386</name>
</gene>
<dbReference type="OrthoDB" id="4851849at2759"/>
<evidence type="ECO:0000256" key="3">
    <source>
        <dbReference type="ARBA" id="ARBA00022833"/>
    </source>
</evidence>
<sequence length="405" mass="46574">MTRTCAVCNVRTRKTCTGCRCTPYCSTECQKKHWVLHVVECDNPGREITTADRLAAGVLSPDFITHKETLFEYCFPQAGEIGNQHRLTDMYRELFRDLGVKPAAVHKWRVEGRLHESLVLAFRAAGDRASQTTLEWLCSHAAVFDPDDIKEGASSASQLQELVAWVYIGMPRTDTVEDMDETYLTWPHSKRICFMLYVSLLNERLVMIAMGEPWIVFGYCVFLDELDPRVGQLNNLYRLLISRCTFEEFHNAYIMGTLLDLMDRKGLRGARSQIHPEFTSLMCRSTPELPPVWGLKAYSLCRMIETEHHIMISFGFANCSNDAEHKRLRLLYAKAFREWKISALKLQDAMENNKIYEYISGCPNFKGNKAERQFLRRILCRSGRASDQDVIALIIRTRGGFRSPQ</sequence>
<dbReference type="EMBL" id="KV419403">
    <property type="protein sequence ID" value="KZS94860.1"/>
    <property type="molecule type" value="Genomic_DNA"/>
</dbReference>
<evidence type="ECO:0000313" key="7">
    <source>
        <dbReference type="Proteomes" id="UP000076722"/>
    </source>
</evidence>
<keyword evidence="1" id="KW-0479">Metal-binding</keyword>
<evidence type="ECO:0000313" key="6">
    <source>
        <dbReference type="EMBL" id="KZS94860.1"/>
    </source>
</evidence>
<dbReference type="GO" id="GO:0008270">
    <property type="term" value="F:zinc ion binding"/>
    <property type="evidence" value="ECO:0007669"/>
    <property type="project" value="UniProtKB-KW"/>
</dbReference>
<dbReference type="InterPro" id="IPR002893">
    <property type="entry name" value="Znf_MYND"/>
</dbReference>
<keyword evidence="3" id="KW-0862">Zinc</keyword>
<dbReference type="PROSITE" id="PS50865">
    <property type="entry name" value="ZF_MYND_2"/>
    <property type="match status" value="1"/>
</dbReference>
<accession>A0A164W9J7</accession>
<dbReference type="AlphaFoldDB" id="A0A164W9J7"/>
<evidence type="ECO:0000256" key="2">
    <source>
        <dbReference type="ARBA" id="ARBA00022771"/>
    </source>
</evidence>
<dbReference type="Pfam" id="PF01753">
    <property type="entry name" value="zf-MYND"/>
    <property type="match status" value="1"/>
</dbReference>
<evidence type="ECO:0000256" key="1">
    <source>
        <dbReference type="ARBA" id="ARBA00022723"/>
    </source>
</evidence>
<evidence type="ECO:0000259" key="5">
    <source>
        <dbReference type="PROSITE" id="PS50865"/>
    </source>
</evidence>